<dbReference type="Proteomes" id="UP001208540">
    <property type="component" value="Unassembled WGS sequence"/>
</dbReference>
<evidence type="ECO:0000313" key="10">
    <source>
        <dbReference type="Proteomes" id="UP001208540"/>
    </source>
</evidence>
<name>A0AAW5VFG2_9LEPT</name>
<evidence type="ECO:0000313" key="9">
    <source>
        <dbReference type="EMBL" id="MCW7530548.1"/>
    </source>
</evidence>
<keyword evidence="5" id="KW-0949">S-adenosyl-L-methionine</keyword>
<keyword evidence="3" id="KW-0489">Methyltransferase</keyword>
<dbReference type="GO" id="GO:0032259">
    <property type="term" value="P:methylation"/>
    <property type="evidence" value="ECO:0007669"/>
    <property type="project" value="UniProtKB-KW"/>
</dbReference>
<evidence type="ECO:0000256" key="4">
    <source>
        <dbReference type="ARBA" id="ARBA00022679"/>
    </source>
</evidence>
<dbReference type="InterPro" id="IPR002052">
    <property type="entry name" value="DNA_methylase_N6_adenine_CS"/>
</dbReference>
<organism evidence="9 10">
    <name type="scientific">Leptospira soteropolitanensis</name>
    <dbReference type="NCBI Taxonomy" id="2950025"/>
    <lineage>
        <taxon>Bacteria</taxon>
        <taxon>Pseudomonadati</taxon>
        <taxon>Spirochaetota</taxon>
        <taxon>Spirochaetia</taxon>
        <taxon>Leptospirales</taxon>
        <taxon>Leptospiraceae</taxon>
        <taxon>Leptospira</taxon>
    </lineage>
</organism>
<keyword evidence="4" id="KW-0808">Transferase</keyword>
<evidence type="ECO:0000259" key="7">
    <source>
        <dbReference type="Pfam" id="PF01555"/>
    </source>
</evidence>
<sequence>MSRLTDLIRKAKAEDQQLGADLEREFRALSSRLSFGLNFERHKPEAVELPNRPIRKGDKVRVLPPRGTTTKGDQRLWQVKAIRKGNNEADLVLPGTEEAETQTVALDDLIVVADFGDTIYPGLTSTGKVSRGKEKPYHTVINGENYHVLKALTWTHRGKVDAIYIDPPYNTGAKDWKYNNDYVEGEDLYRHSKWLAMMERRLLVAKELLNPADSVLIVTIDEKEYLRLGLLLEQLFPEARIQMVSITTNPKGASRPDMFARVDEFAYFVLFGDSSISEIAVSNSKGQPVRWAYLRRSDDDSVRGTRPRQFYPIFVDPATSRITGVGEPLAHDVARDSILPPPGVVAVFPVRDDGVEMEWGLTGPSLMKAVNGGFARATLINALQPYAISYLTIPAIKKVESGEYVIAGVRDDGTNIVIAPGGKTTRPTTVWAESRHSAPDHGKKILGALLTTRSFPFPKSLYVVEDSLRLFVANKKNAIILDFFAGSGTTAHALMLLNKQDGGNRQCICVTNNEVAAEEQKALIEQNLRPGDPDWERYGICDYITKPRVEAAITGNTPEGAPIDGTYQSGNTIDIEKSRNFKHIGFADSTMFNTAIKKKQLVALVDGLPQSLVTGDCPFIVSEDHTSSVLFDTEHESEWLEALDGMEHITDFYIVAATTKTFNDLKTKVTELLGSIILKESEKTPMSDGFEENAEFFTLTYETPLAVSYQTAFARIAPLLWLRAGSSGNCIDKLPSEGWEVAETYGLLIELDRATDFLNAVRKAEKLRVAYIVTDDELRFQSLARRLPEGVEAIRLYESYLTNFAFANGDDA</sequence>
<evidence type="ECO:0000256" key="5">
    <source>
        <dbReference type="ARBA" id="ARBA00022691"/>
    </source>
</evidence>
<dbReference type="EMBL" id="JAMQPM010000003">
    <property type="protein sequence ID" value="MCW7526608.1"/>
    <property type="molecule type" value="Genomic_DNA"/>
</dbReference>
<evidence type="ECO:0000313" key="11">
    <source>
        <dbReference type="Proteomes" id="UP001208912"/>
    </source>
</evidence>
<comment type="similarity">
    <text evidence="1">Belongs to the N(4)/N(6)-methyltransferase family.</text>
</comment>
<dbReference type="PROSITE" id="PS00092">
    <property type="entry name" value="N6_MTASE"/>
    <property type="match status" value="1"/>
</dbReference>
<gene>
    <name evidence="8" type="ORF">ND861_09650</name>
    <name evidence="9" type="ORF">ND862_10015</name>
</gene>
<dbReference type="AlphaFoldDB" id="A0AAW5VFG2"/>
<dbReference type="InterPro" id="IPR002941">
    <property type="entry name" value="DNA_methylase_N4/N6"/>
</dbReference>
<dbReference type="EC" id="2.1.1.72" evidence="2"/>
<dbReference type="EMBL" id="JAMQPL010000003">
    <property type="protein sequence ID" value="MCW7530548.1"/>
    <property type="molecule type" value="Genomic_DNA"/>
</dbReference>
<evidence type="ECO:0000256" key="2">
    <source>
        <dbReference type="ARBA" id="ARBA00011900"/>
    </source>
</evidence>
<proteinExistence type="inferred from homology"/>
<dbReference type="Pfam" id="PF01555">
    <property type="entry name" value="N6_N4_Mtase"/>
    <property type="match status" value="2"/>
</dbReference>
<protein>
    <recommendedName>
        <fullName evidence="2">site-specific DNA-methyltransferase (adenine-specific)</fullName>
        <ecNumber evidence="2">2.1.1.72</ecNumber>
    </recommendedName>
</protein>
<dbReference type="Gene3D" id="3.40.50.150">
    <property type="entry name" value="Vaccinia Virus protein VP39"/>
    <property type="match status" value="1"/>
</dbReference>
<evidence type="ECO:0000256" key="6">
    <source>
        <dbReference type="ARBA" id="ARBA00047942"/>
    </source>
</evidence>
<comment type="catalytic activity">
    <reaction evidence="6">
        <text>a 2'-deoxyadenosine in DNA + S-adenosyl-L-methionine = an N(6)-methyl-2'-deoxyadenosine in DNA + S-adenosyl-L-homocysteine + H(+)</text>
        <dbReference type="Rhea" id="RHEA:15197"/>
        <dbReference type="Rhea" id="RHEA-COMP:12418"/>
        <dbReference type="Rhea" id="RHEA-COMP:12419"/>
        <dbReference type="ChEBI" id="CHEBI:15378"/>
        <dbReference type="ChEBI" id="CHEBI:57856"/>
        <dbReference type="ChEBI" id="CHEBI:59789"/>
        <dbReference type="ChEBI" id="CHEBI:90615"/>
        <dbReference type="ChEBI" id="CHEBI:90616"/>
        <dbReference type="EC" id="2.1.1.72"/>
    </reaction>
</comment>
<evidence type="ECO:0000256" key="1">
    <source>
        <dbReference type="ARBA" id="ARBA00006594"/>
    </source>
</evidence>
<dbReference type="PRINTS" id="PR00506">
    <property type="entry name" value="D21N6MTFRASE"/>
</dbReference>
<accession>A0AAW5VFG2</accession>
<dbReference type="Proteomes" id="UP001208912">
    <property type="component" value="Unassembled WGS sequence"/>
</dbReference>
<feature type="domain" description="DNA methylase N-4/N-6" evidence="7">
    <location>
        <begin position="424"/>
        <end position="508"/>
    </location>
</feature>
<keyword evidence="11" id="KW-1185">Reference proteome</keyword>
<dbReference type="InterPro" id="IPR002295">
    <property type="entry name" value="N4/N6-MTase_EcoPI_Mod-like"/>
</dbReference>
<comment type="caution">
    <text evidence="9">The sequence shown here is derived from an EMBL/GenBank/DDBJ whole genome shotgun (WGS) entry which is preliminary data.</text>
</comment>
<dbReference type="SUPFAM" id="SSF53335">
    <property type="entry name" value="S-adenosyl-L-methionine-dependent methyltransferases"/>
    <property type="match status" value="1"/>
</dbReference>
<evidence type="ECO:0000256" key="3">
    <source>
        <dbReference type="ARBA" id="ARBA00022603"/>
    </source>
</evidence>
<dbReference type="InterPro" id="IPR029063">
    <property type="entry name" value="SAM-dependent_MTases_sf"/>
</dbReference>
<reference evidence="9 11" key="1">
    <citation type="submission" date="2022-06" db="EMBL/GenBank/DDBJ databases">
        <title>Leptospira isolates from biofilms formed at urban environments.</title>
        <authorList>
            <person name="Ribeiro P.S."/>
            <person name="Sousa T."/>
            <person name="Carvalho N."/>
            <person name="Aburjaile F."/>
            <person name="Neves F."/>
            <person name="Oliveira D."/>
            <person name="Blanco L."/>
            <person name="Lima J."/>
            <person name="Costa F."/>
            <person name="Brenig B."/>
            <person name="Soares S."/>
            <person name="Ramos R."/>
            <person name="Goes-Neto A."/>
            <person name="Matiuzzi M."/>
            <person name="Azevedo V."/>
            <person name="Ristow P."/>
        </authorList>
    </citation>
    <scope>NUCLEOTIDE SEQUENCE</scope>
    <source>
        <strain evidence="8 11">VSF19</strain>
        <strain evidence="9">VSF20</strain>
    </source>
</reference>
<dbReference type="GO" id="GO:0003677">
    <property type="term" value="F:DNA binding"/>
    <property type="evidence" value="ECO:0007669"/>
    <property type="project" value="InterPro"/>
</dbReference>
<dbReference type="GO" id="GO:0009007">
    <property type="term" value="F:site-specific DNA-methyltransferase (adenine-specific) activity"/>
    <property type="evidence" value="ECO:0007669"/>
    <property type="project" value="UniProtKB-EC"/>
</dbReference>
<dbReference type="GO" id="GO:0008170">
    <property type="term" value="F:N-methyltransferase activity"/>
    <property type="evidence" value="ECO:0007669"/>
    <property type="project" value="InterPro"/>
</dbReference>
<dbReference type="RefSeq" id="WP_265351916.1">
    <property type="nucleotide sequence ID" value="NZ_JAMQPL010000003.1"/>
</dbReference>
<feature type="domain" description="DNA methylase N-4/N-6" evidence="7">
    <location>
        <begin position="160"/>
        <end position="268"/>
    </location>
</feature>
<evidence type="ECO:0000313" key="8">
    <source>
        <dbReference type="EMBL" id="MCW7526608.1"/>
    </source>
</evidence>